<protein>
    <submittedName>
        <fullName evidence="1">Heptaprenyl diphosphate synthase component 1</fullName>
        <ecNumber evidence="1">2.5.1.30</ecNumber>
    </submittedName>
</protein>
<sequence>MMNLLQSGFRIETETIMELIAKNTANRFLYNYIENPPVSRLRIQLLQLVLHEGGTPKDQVARYVATTALVQLGLDSHETVTLARQHTMRGIRNRQLTILAGDYFSSRYYDLLAQIDDVRTVAQLARSIQEINEWKIRLYGLEGGSAELYLDGKVKMESSLILSFVEVWSKQKETWMGIVNQLIRAEELLREYRKQATDEEVGPYVARLNGEAGMHGAHQQLVAELHKALHQSRKFASQLSDDGVRTELKLLIDGCATELDSQKARAEER</sequence>
<gene>
    <name evidence="1" type="primary">hepS</name>
    <name evidence="1" type="ORF">CB4_03078</name>
</gene>
<dbReference type="Proteomes" id="UP000217696">
    <property type="component" value="Chromosome"/>
</dbReference>
<dbReference type="KEGG" id="asoc:CB4_03078"/>
<dbReference type="GO" id="GO:0009234">
    <property type="term" value="P:menaquinone biosynthetic process"/>
    <property type="evidence" value="ECO:0007669"/>
    <property type="project" value="InterPro"/>
</dbReference>
<keyword evidence="2" id="KW-1185">Reference proteome</keyword>
<dbReference type="Pfam" id="PF07307">
    <property type="entry name" value="HEPPP_synt_1"/>
    <property type="match status" value="1"/>
</dbReference>
<evidence type="ECO:0000313" key="1">
    <source>
        <dbReference type="EMBL" id="BAU28901.1"/>
    </source>
</evidence>
<name>A0A0U5AYQ0_9BACL</name>
<dbReference type="GO" id="GO:0000010">
    <property type="term" value="F:heptaprenyl diphosphate synthase activity"/>
    <property type="evidence" value="ECO:0007669"/>
    <property type="project" value="UniProtKB-EC"/>
</dbReference>
<dbReference type="EMBL" id="AP017312">
    <property type="protein sequence ID" value="BAU28901.1"/>
    <property type="molecule type" value="Genomic_DNA"/>
</dbReference>
<proteinExistence type="predicted"/>
<dbReference type="Gene3D" id="1.20.120.1450">
    <property type="match status" value="1"/>
</dbReference>
<reference evidence="1 2" key="1">
    <citation type="submission" date="2015-12" db="EMBL/GenBank/DDBJ databases">
        <title>Genome sequence of Aneurinibacillus soli.</title>
        <authorList>
            <person name="Lee J.S."/>
            <person name="Lee K.C."/>
            <person name="Kim K.K."/>
            <person name="Lee B.W."/>
        </authorList>
    </citation>
    <scope>NUCLEOTIDE SEQUENCE [LARGE SCALE GENOMIC DNA]</scope>
    <source>
        <strain evidence="1 2">CB4</strain>
    </source>
</reference>
<keyword evidence="1" id="KW-0808">Transferase</keyword>
<organism evidence="1 2">
    <name type="scientific">Aneurinibacillus soli</name>
    <dbReference type="NCBI Taxonomy" id="1500254"/>
    <lineage>
        <taxon>Bacteria</taxon>
        <taxon>Bacillati</taxon>
        <taxon>Bacillota</taxon>
        <taxon>Bacilli</taxon>
        <taxon>Bacillales</taxon>
        <taxon>Paenibacillaceae</taxon>
        <taxon>Aneurinibacillus group</taxon>
        <taxon>Aneurinibacillus</taxon>
    </lineage>
</organism>
<dbReference type="AlphaFoldDB" id="A0A0U5AYQ0"/>
<evidence type="ECO:0000313" key="2">
    <source>
        <dbReference type="Proteomes" id="UP000217696"/>
    </source>
</evidence>
<accession>A0A0U5AYQ0</accession>
<dbReference type="InterPro" id="IPR009920">
    <property type="entry name" value="HEPPP_synth_su1"/>
</dbReference>
<dbReference type="EC" id="2.5.1.30" evidence="1"/>